<comment type="caution">
    <text evidence="5">The sequence shown here is derived from an EMBL/GenBank/DDBJ whole genome shotgun (WGS) entry which is preliminary data.</text>
</comment>
<evidence type="ECO:0000313" key="5">
    <source>
        <dbReference type="EMBL" id="GGC55822.1"/>
    </source>
</evidence>
<dbReference type="Pfam" id="PF00535">
    <property type="entry name" value="Glycos_transf_2"/>
    <property type="match status" value="1"/>
</dbReference>
<keyword evidence="2" id="KW-0328">Glycosyltransferase</keyword>
<evidence type="ECO:0000256" key="1">
    <source>
        <dbReference type="ARBA" id="ARBA00006739"/>
    </source>
</evidence>
<dbReference type="EMBL" id="BMEC01000025">
    <property type="protein sequence ID" value="GGC55822.1"/>
    <property type="molecule type" value="Genomic_DNA"/>
</dbReference>
<dbReference type="GO" id="GO:0016740">
    <property type="term" value="F:transferase activity"/>
    <property type="evidence" value="ECO:0007669"/>
    <property type="project" value="UniProtKB-KW"/>
</dbReference>
<evidence type="ECO:0000259" key="4">
    <source>
        <dbReference type="Pfam" id="PF00535"/>
    </source>
</evidence>
<feature type="domain" description="Glycosyltransferase 2-like" evidence="4">
    <location>
        <begin position="7"/>
        <end position="177"/>
    </location>
</feature>
<gene>
    <name evidence="5" type="ORF">GCM10011506_46870</name>
</gene>
<dbReference type="Gene3D" id="3.90.550.10">
    <property type="entry name" value="Spore Coat Polysaccharide Biosynthesis Protein SpsA, Chain A"/>
    <property type="match status" value="1"/>
</dbReference>
<proteinExistence type="inferred from homology"/>
<dbReference type="InterPro" id="IPR001173">
    <property type="entry name" value="Glyco_trans_2-like"/>
</dbReference>
<dbReference type="CDD" id="cd04186">
    <property type="entry name" value="GT_2_like_c"/>
    <property type="match status" value="1"/>
</dbReference>
<comment type="similarity">
    <text evidence="1">Belongs to the glycosyltransferase 2 family.</text>
</comment>
<dbReference type="InterPro" id="IPR029044">
    <property type="entry name" value="Nucleotide-diphossugar_trans"/>
</dbReference>
<name>A0ABQ1N726_9BACT</name>
<evidence type="ECO:0000256" key="2">
    <source>
        <dbReference type="ARBA" id="ARBA00022676"/>
    </source>
</evidence>
<evidence type="ECO:0000313" key="6">
    <source>
        <dbReference type="Proteomes" id="UP000636010"/>
    </source>
</evidence>
<dbReference type="RefSeq" id="WP_188467794.1">
    <property type="nucleotide sequence ID" value="NZ_BAABHU010000025.1"/>
</dbReference>
<dbReference type="SUPFAM" id="SSF53448">
    <property type="entry name" value="Nucleotide-diphospho-sugar transferases"/>
    <property type="match status" value="1"/>
</dbReference>
<sequence length="333" mass="38502">MPDQVAVVILNFNGRNYLEQFLPSVIKNSKPHKVIVADNASTDDSVAFLQSQYPNQQLILMEKNTGFAGGYNEALAQINAEYFVLLNSDVEVTPNWIDPVIHLMQEKPEIIACQPKIKSFYKKTHFEYAGAAGGFIDYLGYPFCRGRIFSTLEEDKGQYDDDKEIFWATGACFFVKAKPFFELGALDERFFAHMEEIDFCWRAKNKGYRIYYTAKSTVYHVGGGTLQTDSPYKTYLNFRNNLLMLYKNLSLIEFTPLYKKRKLLDYLAATQFFLQGKAKNGQQVLKAHQDFKKMAQAYNSENTEGLDHPEILKKSLLKEYFLRQKKHFSDLQF</sequence>
<accession>A0ABQ1N726</accession>
<protein>
    <submittedName>
        <fullName evidence="5">Glycosyl transferase</fullName>
    </submittedName>
</protein>
<dbReference type="PANTHER" id="PTHR43179">
    <property type="entry name" value="RHAMNOSYLTRANSFERASE WBBL"/>
    <property type="match status" value="1"/>
</dbReference>
<evidence type="ECO:0000256" key="3">
    <source>
        <dbReference type="ARBA" id="ARBA00022679"/>
    </source>
</evidence>
<keyword evidence="6" id="KW-1185">Reference proteome</keyword>
<dbReference type="Proteomes" id="UP000636010">
    <property type="component" value="Unassembled WGS sequence"/>
</dbReference>
<dbReference type="PANTHER" id="PTHR43179:SF12">
    <property type="entry name" value="GALACTOFURANOSYLTRANSFERASE GLFT2"/>
    <property type="match status" value="1"/>
</dbReference>
<reference evidence="6" key="1">
    <citation type="journal article" date="2019" name="Int. J. Syst. Evol. Microbiol.">
        <title>The Global Catalogue of Microorganisms (GCM) 10K type strain sequencing project: providing services to taxonomists for standard genome sequencing and annotation.</title>
        <authorList>
            <consortium name="The Broad Institute Genomics Platform"/>
            <consortium name="The Broad Institute Genome Sequencing Center for Infectious Disease"/>
            <person name="Wu L."/>
            <person name="Ma J."/>
        </authorList>
    </citation>
    <scope>NUCLEOTIDE SEQUENCE [LARGE SCALE GENOMIC DNA]</scope>
    <source>
        <strain evidence="6">CGMCC 1.10832</strain>
    </source>
</reference>
<keyword evidence="3 5" id="KW-0808">Transferase</keyword>
<organism evidence="5 6">
    <name type="scientific">Marivirga lumbricoides</name>
    <dbReference type="NCBI Taxonomy" id="1046115"/>
    <lineage>
        <taxon>Bacteria</taxon>
        <taxon>Pseudomonadati</taxon>
        <taxon>Bacteroidota</taxon>
        <taxon>Cytophagia</taxon>
        <taxon>Cytophagales</taxon>
        <taxon>Marivirgaceae</taxon>
        <taxon>Marivirga</taxon>
    </lineage>
</organism>